<dbReference type="eggNOG" id="COG2205">
    <property type="taxonomic scope" value="Bacteria"/>
</dbReference>
<name>C3J9M1_POREA</name>
<dbReference type="GO" id="GO:0005524">
    <property type="term" value="F:ATP binding"/>
    <property type="evidence" value="ECO:0007669"/>
    <property type="project" value="UniProtKB-KW"/>
</dbReference>
<keyword evidence="6 11" id="KW-0418">Kinase</keyword>
<dbReference type="EC" id="2.7.13.3" evidence="2"/>
<dbReference type="PANTHER" id="PTHR43065">
    <property type="entry name" value="SENSOR HISTIDINE KINASE"/>
    <property type="match status" value="1"/>
</dbReference>
<keyword evidence="9" id="KW-0472">Membrane</keyword>
<organism evidence="11 12">
    <name type="scientific">Porphyromonas endodontalis (strain ATCC 35406 / DSM 24491 / JCM 8526 / CCUG 16442 / BCRC 14492 / NCTC 13058 / HG 370)</name>
    <name type="common">Bacteroides endodontalis</name>
    <dbReference type="NCBI Taxonomy" id="553175"/>
    <lineage>
        <taxon>Bacteria</taxon>
        <taxon>Pseudomonadati</taxon>
        <taxon>Bacteroidota</taxon>
        <taxon>Bacteroidia</taxon>
        <taxon>Bacteroidales</taxon>
        <taxon>Porphyromonadaceae</taxon>
        <taxon>Porphyromonas</taxon>
    </lineage>
</organism>
<protein>
    <recommendedName>
        <fullName evidence="2">histidine kinase</fullName>
        <ecNumber evidence="2">2.7.13.3</ecNumber>
    </recommendedName>
</protein>
<dbReference type="SUPFAM" id="SSF55874">
    <property type="entry name" value="ATPase domain of HSP90 chaperone/DNA topoisomerase II/histidine kinase"/>
    <property type="match status" value="1"/>
</dbReference>
<evidence type="ECO:0000256" key="6">
    <source>
        <dbReference type="ARBA" id="ARBA00022777"/>
    </source>
</evidence>
<evidence type="ECO:0000256" key="8">
    <source>
        <dbReference type="ARBA" id="ARBA00023012"/>
    </source>
</evidence>
<dbReference type="InterPro" id="IPR036890">
    <property type="entry name" value="HATPase_C_sf"/>
</dbReference>
<feature type="domain" description="Histidine kinase" evidence="10">
    <location>
        <begin position="180"/>
        <end position="382"/>
    </location>
</feature>
<evidence type="ECO:0000256" key="3">
    <source>
        <dbReference type="ARBA" id="ARBA00022553"/>
    </source>
</evidence>
<keyword evidence="9" id="KW-0812">Transmembrane</keyword>
<keyword evidence="5" id="KW-0547">Nucleotide-binding</keyword>
<sequence>MKHYSLSLNILLALLAIAVATLPVVLSQQLHRKMVADERAKMELWAEATEGLASDSEENALNLMLHIIQSNETIPILLVTDRDSIVSFNNISIPEGRDTLEYLSRYLAQVRGGYPPIAIDLGAEGYQYLYYSDSSTLESLTLFPWLQGVVFILFVGIVIIAAVWAKRNAQNRLWVGLSKETAHQLGTPISSLLAWLELLRAEGFAEESLVEMDKDVERLQTIAHRFQKIGSEPHFERCDLAEEVATSARYISTRISRGVTLFYDFPSEPLPVMLIPALWSWVIENLVKNAVDAMQGKGEITIAIERRGHVALIDITDTGRGIAPRHRRRIFNPGFTTKSRGWGLGLSLARRIVETYHHGRITLLRSEVGIGTTFRIKIPLND</sequence>
<dbReference type="CDD" id="cd00082">
    <property type="entry name" value="HisKA"/>
    <property type="match status" value="1"/>
</dbReference>
<evidence type="ECO:0000313" key="11">
    <source>
        <dbReference type="EMBL" id="EEN83107.1"/>
    </source>
</evidence>
<dbReference type="Pfam" id="PF02518">
    <property type="entry name" value="HATPase_c"/>
    <property type="match status" value="1"/>
</dbReference>
<dbReference type="PANTHER" id="PTHR43065:SF10">
    <property type="entry name" value="PEROXIDE STRESS-ACTIVATED HISTIDINE KINASE MAK3"/>
    <property type="match status" value="1"/>
</dbReference>
<comment type="caution">
    <text evidence="11">The sequence shown here is derived from an EMBL/GenBank/DDBJ whole genome shotgun (WGS) entry which is preliminary data.</text>
</comment>
<accession>C3J9M1</accession>
<keyword evidence="9" id="KW-1133">Transmembrane helix</keyword>
<keyword evidence="7" id="KW-0067">ATP-binding</keyword>
<dbReference type="InterPro" id="IPR005467">
    <property type="entry name" value="His_kinase_dom"/>
</dbReference>
<feature type="transmembrane region" description="Helical" evidence="9">
    <location>
        <begin position="142"/>
        <end position="165"/>
    </location>
</feature>
<dbReference type="SMART" id="SM00387">
    <property type="entry name" value="HATPase_c"/>
    <property type="match status" value="1"/>
</dbReference>
<dbReference type="InterPro" id="IPR003594">
    <property type="entry name" value="HATPase_dom"/>
</dbReference>
<dbReference type="EMBL" id="ACNN01000014">
    <property type="protein sequence ID" value="EEN83107.1"/>
    <property type="molecule type" value="Genomic_DNA"/>
</dbReference>
<evidence type="ECO:0000256" key="9">
    <source>
        <dbReference type="SAM" id="Phobius"/>
    </source>
</evidence>
<keyword evidence="4 11" id="KW-0808">Transferase</keyword>
<dbReference type="GeneID" id="93365143"/>
<dbReference type="PRINTS" id="PR00344">
    <property type="entry name" value="BCTRLSENSOR"/>
</dbReference>
<gene>
    <name evidence="11" type="primary">vicK</name>
    <name evidence="11" type="ORF">POREN0001_0772</name>
</gene>
<evidence type="ECO:0000256" key="1">
    <source>
        <dbReference type="ARBA" id="ARBA00000085"/>
    </source>
</evidence>
<keyword evidence="3" id="KW-0597">Phosphoprotein</keyword>
<evidence type="ECO:0000256" key="2">
    <source>
        <dbReference type="ARBA" id="ARBA00012438"/>
    </source>
</evidence>
<keyword evidence="12" id="KW-1185">Reference proteome</keyword>
<evidence type="ECO:0000313" key="12">
    <source>
        <dbReference type="Proteomes" id="UP000004295"/>
    </source>
</evidence>
<keyword evidence="8" id="KW-0902">Two-component regulatory system</keyword>
<evidence type="ECO:0000256" key="7">
    <source>
        <dbReference type="ARBA" id="ARBA00022840"/>
    </source>
</evidence>
<dbReference type="Gene3D" id="3.30.565.10">
    <property type="entry name" value="Histidine kinase-like ATPase, C-terminal domain"/>
    <property type="match status" value="1"/>
</dbReference>
<dbReference type="AlphaFoldDB" id="C3J9M1"/>
<dbReference type="STRING" id="553175.POREN0001_0772"/>
<evidence type="ECO:0000256" key="5">
    <source>
        <dbReference type="ARBA" id="ARBA00022741"/>
    </source>
</evidence>
<dbReference type="Proteomes" id="UP000004295">
    <property type="component" value="Unassembled WGS sequence"/>
</dbReference>
<dbReference type="RefSeq" id="WP_004333098.1">
    <property type="nucleotide sequence ID" value="NZ_ACNN01000014.1"/>
</dbReference>
<dbReference type="PROSITE" id="PS50109">
    <property type="entry name" value="HIS_KIN"/>
    <property type="match status" value="1"/>
</dbReference>
<dbReference type="InterPro" id="IPR003661">
    <property type="entry name" value="HisK_dim/P_dom"/>
</dbReference>
<evidence type="ECO:0000256" key="4">
    <source>
        <dbReference type="ARBA" id="ARBA00022679"/>
    </source>
</evidence>
<comment type="catalytic activity">
    <reaction evidence="1">
        <text>ATP + protein L-histidine = ADP + protein N-phospho-L-histidine.</text>
        <dbReference type="EC" id="2.7.13.3"/>
    </reaction>
</comment>
<proteinExistence type="predicted"/>
<reference evidence="11 12" key="1">
    <citation type="submission" date="2009-04" db="EMBL/GenBank/DDBJ databases">
        <authorList>
            <person name="Sebastian Y."/>
            <person name="Madupu R."/>
            <person name="Durkin A.S."/>
            <person name="Torralba M."/>
            <person name="Methe B."/>
            <person name="Sutton G.G."/>
            <person name="Strausberg R.L."/>
            <person name="Nelson K.E."/>
        </authorList>
    </citation>
    <scope>NUCLEOTIDE SEQUENCE [LARGE SCALE GENOMIC DNA]</scope>
    <source>
        <strain evidence="12">ATCC 35406 / BCRC 14492 / JCM 8526 / NCTC 13058 / HG 370</strain>
    </source>
</reference>
<dbReference type="InterPro" id="IPR004358">
    <property type="entry name" value="Sig_transdc_His_kin-like_C"/>
</dbReference>
<evidence type="ECO:0000259" key="10">
    <source>
        <dbReference type="PROSITE" id="PS50109"/>
    </source>
</evidence>
<dbReference type="GO" id="GO:0000155">
    <property type="term" value="F:phosphorelay sensor kinase activity"/>
    <property type="evidence" value="ECO:0007669"/>
    <property type="project" value="InterPro"/>
</dbReference>